<organism evidence="3 4">
    <name type="scientific">Sesamum angolense</name>
    <dbReference type="NCBI Taxonomy" id="2727404"/>
    <lineage>
        <taxon>Eukaryota</taxon>
        <taxon>Viridiplantae</taxon>
        <taxon>Streptophyta</taxon>
        <taxon>Embryophyta</taxon>
        <taxon>Tracheophyta</taxon>
        <taxon>Spermatophyta</taxon>
        <taxon>Magnoliopsida</taxon>
        <taxon>eudicotyledons</taxon>
        <taxon>Gunneridae</taxon>
        <taxon>Pentapetalae</taxon>
        <taxon>asterids</taxon>
        <taxon>lamiids</taxon>
        <taxon>Lamiales</taxon>
        <taxon>Pedaliaceae</taxon>
        <taxon>Sesamum</taxon>
    </lineage>
</organism>
<feature type="domain" description="DC1" evidence="2">
    <location>
        <begin position="6"/>
        <end position="51"/>
    </location>
</feature>
<dbReference type="InterPro" id="IPR046349">
    <property type="entry name" value="C1-like_sf"/>
</dbReference>
<gene>
    <name evidence="3" type="ORF">Sango_1588600</name>
</gene>
<dbReference type="Proteomes" id="UP001289374">
    <property type="component" value="Unassembled WGS sequence"/>
</dbReference>
<feature type="domain" description="DC1" evidence="2">
    <location>
        <begin position="61"/>
        <end position="109"/>
    </location>
</feature>
<proteinExistence type="predicted"/>
<dbReference type="SUPFAM" id="SSF57889">
    <property type="entry name" value="Cysteine-rich domain"/>
    <property type="match status" value="1"/>
</dbReference>
<evidence type="ECO:0000256" key="1">
    <source>
        <dbReference type="ARBA" id="ARBA00022737"/>
    </source>
</evidence>
<accession>A0AAE2BU01</accession>
<dbReference type="Pfam" id="PF03107">
    <property type="entry name" value="C1_2"/>
    <property type="match status" value="2"/>
</dbReference>
<comment type="caution">
    <text evidence="3">The sequence shown here is derived from an EMBL/GenBank/DDBJ whole genome shotgun (WGS) entry which is preliminary data.</text>
</comment>
<dbReference type="AlphaFoldDB" id="A0AAE2BU01"/>
<keyword evidence="1" id="KW-0677">Repeat</keyword>
<evidence type="ECO:0000259" key="2">
    <source>
        <dbReference type="Pfam" id="PF03107"/>
    </source>
</evidence>
<evidence type="ECO:0000313" key="4">
    <source>
        <dbReference type="Proteomes" id="UP001289374"/>
    </source>
</evidence>
<name>A0AAE2BU01_9LAMI</name>
<protein>
    <recommendedName>
        <fullName evidence="2">DC1 domain-containing protein</fullName>
    </recommendedName>
</protein>
<dbReference type="EMBL" id="JACGWL010000008">
    <property type="protein sequence ID" value="KAK4397520.1"/>
    <property type="molecule type" value="Genomic_DNA"/>
</dbReference>
<reference evidence="3" key="2">
    <citation type="journal article" date="2024" name="Plant">
        <title>Genomic evolution and insights into agronomic trait innovations of Sesamum species.</title>
        <authorList>
            <person name="Miao H."/>
            <person name="Wang L."/>
            <person name="Qu L."/>
            <person name="Liu H."/>
            <person name="Sun Y."/>
            <person name="Le M."/>
            <person name="Wang Q."/>
            <person name="Wei S."/>
            <person name="Zheng Y."/>
            <person name="Lin W."/>
            <person name="Duan Y."/>
            <person name="Cao H."/>
            <person name="Xiong S."/>
            <person name="Wang X."/>
            <person name="Wei L."/>
            <person name="Li C."/>
            <person name="Ma Q."/>
            <person name="Ju M."/>
            <person name="Zhao R."/>
            <person name="Li G."/>
            <person name="Mu C."/>
            <person name="Tian Q."/>
            <person name="Mei H."/>
            <person name="Zhang T."/>
            <person name="Gao T."/>
            <person name="Zhang H."/>
        </authorList>
    </citation>
    <scope>NUCLEOTIDE SEQUENCE</scope>
    <source>
        <strain evidence="3">K16</strain>
    </source>
</reference>
<dbReference type="PANTHER" id="PTHR46288:SF68">
    <property type="entry name" value="DC1 DOMAIN-CONTAINING PROTEIN"/>
    <property type="match status" value="1"/>
</dbReference>
<evidence type="ECO:0000313" key="3">
    <source>
        <dbReference type="EMBL" id="KAK4397520.1"/>
    </source>
</evidence>
<reference evidence="3" key="1">
    <citation type="submission" date="2020-06" db="EMBL/GenBank/DDBJ databases">
        <authorList>
            <person name="Li T."/>
            <person name="Hu X."/>
            <person name="Zhang T."/>
            <person name="Song X."/>
            <person name="Zhang H."/>
            <person name="Dai N."/>
            <person name="Sheng W."/>
            <person name="Hou X."/>
            <person name="Wei L."/>
        </authorList>
    </citation>
    <scope>NUCLEOTIDE SEQUENCE</scope>
    <source>
        <strain evidence="3">K16</strain>
        <tissue evidence="3">Leaf</tissue>
    </source>
</reference>
<keyword evidence="4" id="KW-1185">Reference proteome</keyword>
<sequence>MEFKHFSHIHGLVFHQTSQGSEIHCSGCKSPGSSGNVYACWKCSYFLHEQCFRATRSLRHPSHHLHPLTLVPYPTYPSTSFFCNSCNLVGYGFCYCCSECEFDVHVHCAHMSTNVSSTHPNTSVAVQNFPTTNEQTHNFANAQPQNHLYSPVQNNTFPNYVSS</sequence>
<dbReference type="PANTHER" id="PTHR46288">
    <property type="entry name" value="PHORBOL-ESTER/DAG-TYPE DOMAIN-CONTAINING PROTEIN"/>
    <property type="match status" value="1"/>
</dbReference>
<dbReference type="InterPro" id="IPR004146">
    <property type="entry name" value="DC1"/>
</dbReference>